<dbReference type="Proteomes" id="UP000005695">
    <property type="component" value="Unassembled WGS sequence"/>
</dbReference>
<organism evidence="1 2">
    <name type="scientific">Desulfuromonas acetoxidans (strain DSM 684 / 11070)</name>
    <dbReference type="NCBI Taxonomy" id="281689"/>
    <lineage>
        <taxon>Bacteria</taxon>
        <taxon>Pseudomonadati</taxon>
        <taxon>Thermodesulfobacteriota</taxon>
        <taxon>Desulfuromonadia</taxon>
        <taxon>Desulfuromonadales</taxon>
        <taxon>Desulfuromonadaceae</taxon>
        <taxon>Desulfuromonas</taxon>
    </lineage>
</organism>
<keyword evidence="2" id="KW-1185">Reference proteome</keyword>
<evidence type="ECO:0000313" key="2">
    <source>
        <dbReference type="Proteomes" id="UP000005695"/>
    </source>
</evidence>
<evidence type="ECO:0000313" key="1">
    <source>
        <dbReference type="EMBL" id="EAT16130.1"/>
    </source>
</evidence>
<sequence length="415" mass="46981">MCMFINFLVKMLKFNVHSFRPLSTGNFLNIVITDLREEGVLQKSKSFYTIVEKCIKEEKLVNIIVPLVPNNHSDVNDFYLASFDKYLSSDLFNVVFVEKQSLRLAKLYSLLFICWFFIFSQGTFLTRVNLACLSALNFFKVLNFYAIFDLLPCDNWLGLTGNAELLAFKLRNEIVGKKTRISAVQFGQASMDQFHFEDYHVDTLFVYDEVSAGVYNKLGVDVSSVVVCGSPEFEFYLNAIDDNQLQQQNRINVLFIDQPVFQRSEYSSSYLEEVHGVLFRLLNNTQLNILVKKHPRGSAFRGAPLVFNNKTDDIIELMSISHIVIGFYSNLCDLGLLKNRMVIFLGAESVLPPGKLDWIVSHGGIIVDTVAEVEEIIDTVSIDNICSSSVASCVENHLETSSNVIYSKLVNSYGA</sequence>
<gene>
    <name evidence="1" type="ORF">Dace_1594</name>
</gene>
<name>Q1K178_DESA6</name>
<comment type="caution">
    <text evidence="1">The sequence shown here is derived from an EMBL/GenBank/DDBJ whole genome shotgun (WGS) entry which is preliminary data.</text>
</comment>
<protein>
    <submittedName>
        <fullName evidence="1">Uncharacterized protein</fullName>
    </submittedName>
</protein>
<dbReference type="EMBL" id="AAEW02000006">
    <property type="protein sequence ID" value="EAT16130.1"/>
    <property type="molecule type" value="Genomic_DNA"/>
</dbReference>
<reference evidence="1" key="1">
    <citation type="submission" date="2006-05" db="EMBL/GenBank/DDBJ databases">
        <title>Annotation of the draft genome assembly of Desulfuromonas acetoxidans DSM 684.</title>
        <authorList>
            <consortium name="US DOE Joint Genome Institute (JGI-ORNL)"/>
            <person name="Larimer F."/>
            <person name="Land M."/>
            <person name="Hauser L."/>
        </authorList>
    </citation>
    <scope>NUCLEOTIDE SEQUENCE [LARGE SCALE GENOMIC DNA]</scope>
    <source>
        <strain evidence="1">DSM 684</strain>
    </source>
</reference>
<proteinExistence type="predicted"/>
<reference evidence="1" key="2">
    <citation type="submission" date="2006-05" db="EMBL/GenBank/DDBJ databases">
        <title>Sequencing of the draft genome and assembly of Desulfuromonas acetoxidans DSM 684.</title>
        <authorList>
            <consortium name="US DOE Joint Genome Institute (JGI-PGF)"/>
            <person name="Copeland A."/>
            <person name="Lucas S."/>
            <person name="Lapidus A."/>
            <person name="Barry K."/>
            <person name="Detter J.C."/>
            <person name="Glavina del Rio T."/>
            <person name="Hammon N."/>
            <person name="Israni S."/>
            <person name="Dalin E."/>
            <person name="Tice H."/>
            <person name="Bruce D."/>
            <person name="Pitluck S."/>
            <person name="Richardson P."/>
        </authorList>
    </citation>
    <scope>NUCLEOTIDE SEQUENCE [LARGE SCALE GENOMIC DNA]</scope>
    <source>
        <strain evidence="1">DSM 684</strain>
    </source>
</reference>
<dbReference type="AlphaFoldDB" id="Q1K178"/>
<accession>Q1K178</accession>